<proteinExistence type="predicted"/>
<dbReference type="PANTHER" id="PTHR22605:SF16">
    <property type="entry name" value="E3 UBIQUITIN-PROTEIN LIGASE RNF213"/>
    <property type="match status" value="1"/>
</dbReference>
<dbReference type="Proteomes" id="UP000683360">
    <property type="component" value="Unassembled WGS sequence"/>
</dbReference>
<gene>
    <name evidence="1" type="ORF">MEDL_20203</name>
</gene>
<sequence>METLRNELMKLCQDGNTKWIDVRLDQLEKYRNLQSCLFGARAIMEVVKEFELTGNFNQILEILKLTGDADTKMNTLDDNMMKTCKILTGIDEDKAKSLRTFIACKPLVVWLRETMPCKFVVWIERTKSVCGPCQYIGWGGDYEIDKVNCLHSATTGYSPLIFSLDQNCDAALFLHRCEEVWKELKADSKLPKKLKKGKNSKPLTTPLIKYIGRVLELRVTEAEGQRLQRNQYKYEQLHDLQSRLMLVVGKLKKAKMM</sequence>
<evidence type="ECO:0000313" key="1">
    <source>
        <dbReference type="EMBL" id="CAG2205787.1"/>
    </source>
</evidence>
<organism evidence="1 2">
    <name type="scientific">Mytilus edulis</name>
    <name type="common">Blue mussel</name>
    <dbReference type="NCBI Taxonomy" id="6550"/>
    <lineage>
        <taxon>Eukaryota</taxon>
        <taxon>Metazoa</taxon>
        <taxon>Spiralia</taxon>
        <taxon>Lophotrochozoa</taxon>
        <taxon>Mollusca</taxon>
        <taxon>Bivalvia</taxon>
        <taxon>Autobranchia</taxon>
        <taxon>Pteriomorphia</taxon>
        <taxon>Mytilida</taxon>
        <taxon>Mytiloidea</taxon>
        <taxon>Mytilidae</taxon>
        <taxon>Mytilinae</taxon>
        <taxon>Mytilus</taxon>
    </lineage>
</organism>
<dbReference type="GO" id="GO:0016887">
    <property type="term" value="F:ATP hydrolysis activity"/>
    <property type="evidence" value="ECO:0007669"/>
    <property type="project" value="InterPro"/>
</dbReference>
<dbReference type="EMBL" id="CAJPWZ010001029">
    <property type="protein sequence ID" value="CAG2205787.1"/>
    <property type="molecule type" value="Genomic_DNA"/>
</dbReference>
<name>A0A8S3RB70_MYTED</name>
<dbReference type="PANTHER" id="PTHR22605">
    <property type="entry name" value="RZ-TYPE DOMAIN-CONTAINING PROTEIN"/>
    <property type="match status" value="1"/>
</dbReference>
<dbReference type="GO" id="GO:0004842">
    <property type="term" value="F:ubiquitin-protein transferase activity"/>
    <property type="evidence" value="ECO:0007669"/>
    <property type="project" value="InterPro"/>
</dbReference>
<evidence type="ECO:0000313" key="2">
    <source>
        <dbReference type="Proteomes" id="UP000683360"/>
    </source>
</evidence>
<dbReference type="OrthoDB" id="6142015at2759"/>
<accession>A0A8S3RB70</accession>
<protein>
    <submittedName>
        <fullName evidence="1">Uncharacterized protein</fullName>
    </submittedName>
</protein>
<comment type="caution">
    <text evidence="1">The sequence shown here is derived from an EMBL/GenBank/DDBJ whole genome shotgun (WGS) entry which is preliminary data.</text>
</comment>
<dbReference type="AlphaFoldDB" id="A0A8S3RB70"/>
<reference evidence="1" key="1">
    <citation type="submission" date="2021-03" db="EMBL/GenBank/DDBJ databases">
        <authorList>
            <person name="Bekaert M."/>
        </authorList>
    </citation>
    <scope>NUCLEOTIDE SEQUENCE</scope>
</reference>
<keyword evidence="2" id="KW-1185">Reference proteome</keyword>
<dbReference type="InterPro" id="IPR031248">
    <property type="entry name" value="RNF213"/>
</dbReference>